<organism evidence="1 2">
    <name type="scientific">Roseibium album</name>
    <dbReference type="NCBI Taxonomy" id="311410"/>
    <lineage>
        <taxon>Bacteria</taxon>
        <taxon>Pseudomonadati</taxon>
        <taxon>Pseudomonadota</taxon>
        <taxon>Alphaproteobacteria</taxon>
        <taxon>Hyphomicrobiales</taxon>
        <taxon>Stappiaceae</taxon>
        <taxon>Roseibium</taxon>
    </lineage>
</organism>
<gene>
    <name evidence="1" type="ORF">LA5096_03773</name>
</gene>
<reference evidence="2" key="1">
    <citation type="submission" date="2015-07" db="EMBL/GenBank/DDBJ databases">
        <authorList>
            <person name="Rodrigo-Torres Lidia"/>
            <person name="Arahal R.David."/>
        </authorList>
    </citation>
    <scope>NUCLEOTIDE SEQUENCE [LARGE SCALE GENOMIC DNA]</scope>
    <source>
        <strain evidence="2">CECT 5096</strain>
    </source>
</reference>
<name>A0A0M6ZTS9_9HYPH</name>
<dbReference type="Proteomes" id="UP000049983">
    <property type="component" value="Unassembled WGS sequence"/>
</dbReference>
<keyword evidence="2" id="KW-1185">Reference proteome</keyword>
<dbReference type="STRING" id="311410.LA5095_00633"/>
<dbReference type="EMBL" id="CXWC01000011">
    <property type="protein sequence ID" value="CTQ73736.1"/>
    <property type="molecule type" value="Genomic_DNA"/>
</dbReference>
<dbReference type="GeneID" id="97673637"/>
<sequence length="48" mass="5040">MSLHTLVSHLANAAIAVLEFLASPTGGRDLGRGLLERLGLRGSAGRRK</sequence>
<dbReference type="RefSeq" id="WP_158510325.1">
    <property type="nucleotide sequence ID" value="NZ_CANKXR010000005.1"/>
</dbReference>
<evidence type="ECO:0000313" key="1">
    <source>
        <dbReference type="EMBL" id="CTQ73736.1"/>
    </source>
</evidence>
<proteinExistence type="predicted"/>
<accession>A0A0M6ZTS9</accession>
<evidence type="ECO:0000313" key="2">
    <source>
        <dbReference type="Proteomes" id="UP000049983"/>
    </source>
</evidence>
<protein>
    <submittedName>
        <fullName evidence="1">Uncharacterized protein</fullName>
    </submittedName>
</protein>
<dbReference type="AlphaFoldDB" id="A0A0M6ZTS9"/>